<comment type="pathway">
    <text evidence="3">Isoprenoid biosynthesis; isopentenyl diphosphate biosynthesis via DXP pathway; isopentenyl diphosphate from 1-deoxy-D-xylulose 5-phosphate: step 2/6.</text>
</comment>
<comment type="catalytic activity">
    <reaction evidence="3">
        <text>2-C-methyl-D-erythritol 4-phosphate + CTP + H(+) = 4-CDP-2-C-methyl-D-erythritol + diphosphate</text>
        <dbReference type="Rhea" id="RHEA:13429"/>
        <dbReference type="ChEBI" id="CHEBI:15378"/>
        <dbReference type="ChEBI" id="CHEBI:33019"/>
        <dbReference type="ChEBI" id="CHEBI:37563"/>
        <dbReference type="ChEBI" id="CHEBI:57823"/>
        <dbReference type="ChEBI" id="CHEBI:58262"/>
        <dbReference type="EC" id="2.7.7.60"/>
    </reaction>
</comment>
<proteinExistence type="inferred from homology"/>
<accession>A0ABP8NL52</accession>
<comment type="function">
    <text evidence="3">Catalyzes the formation of 4-diphosphocytidyl-2-C-methyl-D-erythritol from CTP and 2-C-methyl-D-erythritol 4-phosphate (MEP).</text>
</comment>
<feature type="site" description="Positions MEP for the nucleophilic attack" evidence="3">
    <location>
        <position position="210"/>
    </location>
</feature>
<dbReference type="InterPro" id="IPR029044">
    <property type="entry name" value="Nucleotide-diphossugar_trans"/>
</dbReference>
<keyword evidence="5" id="KW-1185">Reference proteome</keyword>
<keyword evidence="1 3" id="KW-0808">Transferase</keyword>
<dbReference type="EMBL" id="BAABFA010000015">
    <property type="protein sequence ID" value="GAA4467174.1"/>
    <property type="molecule type" value="Genomic_DNA"/>
</dbReference>
<comment type="similarity">
    <text evidence="3">Belongs to the IspD/TarI cytidylyltransferase family. IspD subfamily.</text>
</comment>
<name>A0ABP8NL52_9BACT</name>
<evidence type="ECO:0000313" key="4">
    <source>
        <dbReference type="EMBL" id="GAA4467174.1"/>
    </source>
</evidence>
<dbReference type="Gene3D" id="3.90.550.10">
    <property type="entry name" value="Spore Coat Polysaccharide Biosynthesis Protein SpsA, Chain A"/>
    <property type="match status" value="1"/>
</dbReference>
<evidence type="ECO:0000256" key="2">
    <source>
        <dbReference type="ARBA" id="ARBA00022695"/>
    </source>
</evidence>
<dbReference type="HAMAP" id="MF_00108">
    <property type="entry name" value="IspD"/>
    <property type="match status" value="1"/>
</dbReference>
<organism evidence="4 5">
    <name type="scientific">Nemorincola caseinilytica</name>
    <dbReference type="NCBI Taxonomy" id="2054315"/>
    <lineage>
        <taxon>Bacteria</taxon>
        <taxon>Pseudomonadati</taxon>
        <taxon>Bacteroidota</taxon>
        <taxon>Chitinophagia</taxon>
        <taxon>Chitinophagales</taxon>
        <taxon>Chitinophagaceae</taxon>
        <taxon>Nemorincola</taxon>
    </lineage>
</organism>
<dbReference type="InterPro" id="IPR034683">
    <property type="entry name" value="IspD/TarI"/>
</dbReference>
<evidence type="ECO:0000256" key="3">
    <source>
        <dbReference type="HAMAP-Rule" id="MF_00108"/>
    </source>
</evidence>
<dbReference type="NCBIfam" id="NF001186">
    <property type="entry name" value="PRK00155.2-3"/>
    <property type="match status" value="1"/>
</dbReference>
<dbReference type="Pfam" id="PF01128">
    <property type="entry name" value="IspD"/>
    <property type="match status" value="1"/>
</dbReference>
<dbReference type="GO" id="GO:0016779">
    <property type="term" value="F:nucleotidyltransferase activity"/>
    <property type="evidence" value="ECO:0007669"/>
    <property type="project" value="UniProtKB-KW"/>
</dbReference>
<keyword evidence="3" id="KW-0414">Isoprene biosynthesis</keyword>
<protein>
    <recommendedName>
        <fullName evidence="3">2-C-methyl-D-erythritol 4-phosphate cytidylyltransferase</fullName>
        <ecNumber evidence="3">2.7.7.60</ecNumber>
    </recommendedName>
    <alternativeName>
        <fullName evidence="3">4-diphosphocytidyl-2C-methyl-D-erythritol synthase</fullName>
    </alternativeName>
    <alternativeName>
        <fullName evidence="3">MEP cytidylyltransferase</fullName>
        <shortName evidence="3">MCT</shortName>
    </alternativeName>
</protein>
<feature type="site" description="Positions MEP for the nucleophilic attack" evidence="3">
    <location>
        <position position="156"/>
    </location>
</feature>
<dbReference type="EC" id="2.7.7.60" evidence="3"/>
<dbReference type="CDD" id="cd02516">
    <property type="entry name" value="CDP-ME_synthetase"/>
    <property type="match status" value="1"/>
</dbReference>
<sequence length="228" mass="24912">MSNTIKKYAIIVAGGKGVRMASSIPKQFMPLMGIPVLCHSVLAFSHAFPDIRIILVTPADQVNGVHTILKSYIGDRQVTCVAGGETRFHSVQSGLKAIKNDGVVFVHDGVRPLVSQELIYRCYESALDHGSAIPVMPVTDSMRLVDEDGDSHPVNRDNLRIVQTPQTFMSHLILPAFDRPYDPAFTDEATVVEAHGHRVRLVAGDRDNIKITTPGDMVIAETLLKTSS</sequence>
<dbReference type="PANTHER" id="PTHR32125">
    <property type="entry name" value="2-C-METHYL-D-ERYTHRITOL 4-PHOSPHATE CYTIDYLYLTRANSFERASE, CHLOROPLASTIC"/>
    <property type="match status" value="1"/>
</dbReference>
<comment type="caution">
    <text evidence="4">The sequence shown here is derived from an EMBL/GenBank/DDBJ whole genome shotgun (WGS) entry which is preliminary data.</text>
</comment>
<evidence type="ECO:0000256" key="1">
    <source>
        <dbReference type="ARBA" id="ARBA00022679"/>
    </source>
</evidence>
<feature type="site" description="Transition state stabilizer" evidence="3">
    <location>
        <position position="26"/>
    </location>
</feature>
<reference evidence="5" key="1">
    <citation type="journal article" date="2019" name="Int. J. Syst. Evol. Microbiol.">
        <title>The Global Catalogue of Microorganisms (GCM) 10K type strain sequencing project: providing services to taxonomists for standard genome sequencing and annotation.</title>
        <authorList>
            <consortium name="The Broad Institute Genomics Platform"/>
            <consortium name="The Broad Institute Genome Sequencing Center for Infectious Disease"/>
            <person name="Wu L."/>
            <person name="Ma J."/>
        </authorList>
    </citation>
    <scope>NUCLEOTIDE SEQUENCE [LARGE SCALE GENOMIC DNA]</scope>
    <source>
        <strain evidence="5">JCM 32105</strain>
    </source>
</reference>
<dbReference type="InterPro" id="IPR001228">
    <property type="entry name" value="IspD"/>
</dbReference>
<feature type="site" description="Transition state stabilizer" evidence="3">
    <location>
        <position position="19"/>
    </location>
</feature>
<evidence type="ECO:0000313" key="5">
    <source>
        <dbReference type="Proteomes" id="UP001500067"/>
    </source>
</evidence>
<dbReference type="PANTHER" id="PTHR32125:SF4">
    <property type="entry name" value="2-C-METHYL-D-ERYTHRITOL 4-PHOSPHATE CYTIDYLYLTRANSFERASE, CHLOROPLASTIC"/>
    <property type="match status" value="1"/>
</dbReference>
<dbReference type="RefSeq" id="WP_345083230.1">
    <property type="nucleotide sequence ID" value="NZ_BAABFA010000015.1"/>
</dbReference>
<dbReference type="Proteomes" id="UP001500067">
    <property type="component" value="Unassembled WGS sequence"/>
</dbReference>
<gene>
    <name evidence="3" type="primary">ispD</name>
    <name evidence="4" type="ORF">GCM10023093_22550</name>
</gene>
<keyword evidence="2 3" id="KW-0548">Nucleotidyltransferase</keyword>
<dbReference type="SUPFAM" id="SSF53448">
    <property type="entry name" value="Nucleotide-diphospho-sugar transferases"/>
    <property type="match status" value="1"/>
</dbReference>
<dbReference type="InterPro" id="IPR050088">
    <property type="entry name" value="IspD/TarI_cytidylyltransf_bact"/>
</dbReference>
<dbReference type="NCBIfam" id="TIGR00453">
    <property type="entry name" value="ispD"/>
    <property type="match status" value="1"/>
</dbReference>